<evidence type="ECO:0000256" key="4">
    <source>
        <dbReference type="ARBA" id="ARBA00056114"/>
    </source>
</evidence>
<keyword evidence="7" id="KW-0418">Kinase</keyword>
<dbReference type="InterPro" id="IPR000719">
    <property type="entry name" value="Prot_kinase_dom"/>
</dbReference>
<dbReference type="InterPro" id="IPR032682">
    <property type="entry name" value="Cnd1_C"/>
</dbReference>
<dbReference type="InterPro" id="IPR034085">
    <property type="entry name" value="TOG"/>
</dbReference>
<proteinExistence type="inferred from homology"/>
<evidence type="ECO:0000313" key="8">
    <source>
        <dbReference type="Proteomes" id="UP000499080"/>
    </source>
</evidence>
<feature type="compositionally biased region" description="Low complexity" evidence="5">
    <location>
        <begin position="761"/>
        <end position="770"/>
    </location>
</feature>
<feature type="domain" description="Protein kinase" evidence="6">
    <location>
        <begin position="15"/>
        <end position="265"/>
    </location>
</feature>
<dbReference type="Gene3D" id="1.25.10.10">
    <property type="entry name" value="Leucine-rich Repeat Variant"/>
    <property type="match status" value="1"/>
</dbReference>
<dbReference type="Gene3D" id="1.10.510.10">
    <property type="entry name" value="Transferase(Phosphotransferase) domain 1"/>
    <property type="match status" value="1"/>
</dbReference>
<dbReference type="PROSITE" id="PS50011">
    <property type="entry name" value="PROTEIN_KINASE_DOM"/>
    <property type="match status" value="1"/>
</dbReference>
<evidence type="ECO:0000259" key="6">
    <source>
        <dbReference type="PROSITE" id="PS50011"/>
    </source>
</evidence>
<dbReference type="InterPro" id="IPR016024">
    <property type="entry name" value="ARM-type_fold"/>
</dbReference>
<feature type="compositionally biased region" description="Polar residues" evidence="5">
    <location>
        <begin position="638"/>
        <end position="657"/>
    </location>
</feature>
<keyword evidence="8" id="KW-1185">Reference proteome</keyword>
<dbReference type="SUPFAM" id="SSF48371">
    <property type="entry name" value="ARM repeat"/>
    <property type="match status" value="1"/>
</dbReference>
<keyword evidence="7" id="KW-0808">Transferase</keyword>
<dbReference type="InterPro" id="IPR051177">
    <property type="entry name" value="CIK-Related_Protein"/>
</dbReference>
<gene>
    <name evidence="7" type="primary">SCYL1</name>
    <name evidence="7" type="ORF">AVEN_135237_1</name>
</gene>
<sequence>MWSFFSRDAAKDFGYELSTEIENSTEYSIWKIHNGKKKVTGEPVTVFVFEASPETQTLLDIAKSAVKRLKTLRHPSILTYVDSLETDKLVYLVVEPVEPLEIFLSKNSYDANQKLLALSWGLHQTASGLGFLNKDCQLSHNNICLSSIFVDRAGEWRLFGLEYVASVKEPFPIKVLPSLRTYNPPEHETSRQEDFPPWAYDSWGLGCLIWEVFNGRLTKVSALKNPGKVPSNLQPFYCELVCANPKSRPSSITFLKKASKGNGFFKNKFVDSMLFLREIHIKETEEKISFFNNLSASLDSFPQDICLYKVLPELVNAFEFGNAGSSVLTPMFKLGKLLPEDEYQKKIVPCIVKMFSSKDRATRAKLLQQIEQFIDHIQPSVINNQIFPNVAQGFLDTNPTIRDQTIKCMLYLSSKLNYQNLNEEMLKHFARLQSKDEQGGIRTNTTVCLGKIASYLHPQTRKKVLISAFLRALRDPFPPARSAAILALSATEHYYSINDCATKILPALCHFTIDPEKSIRDQAFKAIGGYLSKLEKVSEDPSLIEKMEEELQSTTPASIAASWTSWAVTSLTDKFYKTSAKNQAQPTNQNISPSSSEVKVGSSDKQIEQLETPEDNKRDVDSWNDDWGDAQEELSEEGSGTNMASSPSSTEQLNDNNGWEDEWEGLETNPNVAKNTEKLRSYFPEQLDDDPFSSFQKKTSKVREELPSTTESGDWDTDNWDSWESSGVTKKIESQSTSESQLSKQEANRLAREEKRRLRMQQRQQGMQQRQPKKLGAQKIS</sequence>
<dbReference type="GO" id="GO:0005524">
    <property type="term" value="F:ATP binding"/>
    <property type="evidence" value="ECO:0007669"/>
    <property type="project" value="InterPro"/>
</dbReference>
<dbReference type="AlphaFoldDB" id="A0A4Y2CNX6"/>
<reference evidence="7 8" key="1">
    <citation type="journal article" date="2019" name="Sci. Rep.">
        <title>Orb-weaving spider Araneus ventricosus genome elucidates the spidroin gene catalogue.</title>
        <authorList>
            <person name="Kono N."/>
            <person name="Nakamura H."/>
            <person name="Ohtoshi R."/>
            <person name="Moran D.A.P."/>
            <person name="Shinohara A."/>
            <person name="Yoshida Y."/>
            <person name="Fujiwara M."/>
            <person name="Mori M."/>
            <person name="Tomita M."/>
            <person name="Arakawa K."/>
        </authorList>
    </citation>
    <scope>NUCLEOTIDE SEQUENCE [LARGE SCALE GENOMIC DNA]</scope>
</reference>
<dbReference type="GO" id="GO:0000226">
    <property type="term" value="P:microtubule cytoskeleton organization"/>
    <property type="evidence" value="ECO:0007669"/>
    <property type="project" value="UniProtKB-ARBA"/>
</dbReference>
<protein>
    <recommendedName>
        <fullName evidence="2">N-terminal kinase-like protein</fullName>
    </recommendedName>
    <alternativeName>
        <fullName evidence="3">SCY1-like protein 1</fullName>
    </alternativeName>
</protein>
<dbReference type="PANTHER" id="PTHR12984:SF3">
    <property type="entry name" value="N-TERMINAL KINASE-LIKE PROTEIN"/>
    <property type="match status" value="1"/>
</dbReference>
<feature type="compositionally biased region" description="Basic and acidic residues" evidence="5">
    <location>
        <begin position="746"/>
        <end position="756"/>
    </location>
</feature>
<organism evidence="7 8">
    <name type="scientific">Araneus ventricosus</name>
    <name type="common">Orbweaver spider</name>
    <name type="synonym">Epeira ventricosa</name>
    <dbReference type="NCBI Taxonomy" id="182803"/>
    <lineage>
        <taxon>Eukaryota</taxon>
        <taxon>Metazoa</taxon>
        <taxon>Ecdysozoa</taxon>
        <taxon>Arthropoda</taxon>
        <taxon>Chelicerata</taxon>
        <taxon>Arachnida</taxon>
        <taxon>Araneae</taxon>
        <taxon>Araneomorphae</taxon>
        <taxon>Entelegynae</taxon>
        <taxon>Araneoidea</taxon>
        <taxon>Araneidae</taxon>
        <taxon>Araneus</taxon>
    </lineage>
</organism>
<dbReference type="PANTHER" id="PTHR12984">
    <property type="entry name" value="SCY1-RELATED S/T PROTEIN KINASE-LIKE"/>
    <property type="match status" value="1"/>
</dbReference>
<comment type="caution">
    <text evidence="7">The sequence shown here is derived from an EMBL/GenBank/DDBJ whole genome shotgun (WGS) entry which is preliminary data.</text>
</comment>
<dbReference type="OrthoDB" id="447103at2759"/>
<feature type="compositionally biased region" description="Polar residues" evidence="5">
    <location>
        <begin position="580"/>
        <end position="591"/>
    </location>
</feature>
<accession>A0A4Y2CNX6</accession>
<dbReference type="Proteomes" id="UP000499080">
    <property type="component" value="Unassembled WGS sequence"/>
</dbReference>
<evidence type="ECO:0000256" key="5">
    <source>
        <dbReference type="SAM" id="MobiDB-lite"/>
    </source>
</evidence>
<dbReference type="InterPro" id="IPR011009">
    <property type="entry name" value="Kinase-like_dom_sf"/>
</dbReference>
<dbReference type="Pfam" id="PF00069">
    <property type="entry name" value="Pkinase"/>
    <property type="match status" value="1"/>
</dbReference>
<dbReference type="SUPFAM" id="SSF56112">
    <property type="entry name" value="Protein kinase-like (PK-like)"/>
    <property type="match status" value="1"/>
</dbReference>
<evidence type="ECO:0000256" key="1">
    <source>
        <dbReference type="ARBA" id="ARBA00038349"/>
    </source>
</evidence>
<dbReference type="Pfam" id="PF12717">
    <property type="entry name" value="Cnd1"/>
    <property type="match status" value="1"/>
</dbReference>
<feature type="compositionally biased region" description="Acidic residues" evidence="5">
    <location>
        <begin position="622"/>
        <end position="636"/>
    </location>
</feature>
<dbReference type="InterPro" id="IPR011989">
    <property type="entry name" value="ARM-like"/>
</dbReference>
<evidence type="ECO:0000256" key="3">
    <source>
        <dbReference type="ARBA" id="ARBA00042347"/>
    </source>
</evidence>
<feature type="compositionally biased region" description="Low complexity" evidence="5">
    <location>
        <begin position="592"/>
        <end position="603"/>
    </location>
</feature>
<feature type="region of interest" description="Disordered" evidence="5">
    <location>
        <begin position="580"/>
        <end position="781"/>
    </location>
</feature>
<evidence type="ECO:0000313" key="7">
    <source>
        <dbReference type="EMBL" id="GBM05859.1"/>
    </source>
</evidence>
<name>A0A4Y2CNX6_ARAVE</name>
<evidence type="ECO:0000256" key="2">
    <source>
        <dbReference type="ARBA" id="ARBA00040972"/>
    </source>
</evidence>
<dbReference type="GO" id="GO:0004672">
    <property type="term" value="F:protein kinase activity"/>
    <property type="evidence" value="ECO:0007669"/>
    <property type="project" value="InterPro"/>
</dbReference>
<feature type="compositionally biased region" description="Polar residues" evidence="5">
    <location>
        <begin position="722"/>
        <end position="745"/>
    </location>
</feature>
<comment type="similarity">
    <text evidence="1">Belongs to the protein kinase superfamily.</text>
</comment>
<dbReference type="SMART" id="SM01349">
    <property type="entry name" value="TOG"/>
    <property type="match status" value="1"/>
</dbReference>
<comment type="function">
    <text evidence="4">Regulates COPI-mediated retrograde protein traffic at the interface between the Golgi apparatus and the endoplasmic reticulum. Involved in the maintenance of the Golgi apparatus morphology.</text>
</comment>
<dbReference type="Gene3D" id="3.30.200.20">
    <property type="entry name" value="Phosphorylase Kinase, domain 1"/>
    <property type="match status" value="1"/>
</dbReference>
<dbReference type="EMBL" id="BGPR01000220">
    <property type="protein sequence ID" value="GBM05859.1"/>
    <property type="molecule type" value="Genomic_DNA"/>
</dbReference>